<evidence type="ECO:0000313" key="3">
    <source>
        <dbReference type="Proteomes" id="UP000182257"/>
    </source>
</evidence>
<organism evidence="2 3">
    <name type="scientific">Xylanibacter ruminicola</name>
    <name type="common">Prevotella ruminicola</name>
    <dbReference type="NCBI Taxonomy" id="839"/>
    <lineage>
        <taxon>Bacteria</taxon>
        <taxon>Pseudomonadati</taxon>
        <taxon>Bacteroidota</taxon>
        <taxon>Bacteroidia</taxon>
        <taxon>Bacteroidales</taxon>
        <taxon>Prevotellaceae</taxon>
        <taxon>Xylanibacter</taxon>
    </lineage>
</organism>
<dbReference type="EMBL" id="FNRF01000006">
    <property type="protein sequence ID" value="SEA87765.1"/>
    <property type="molecule type" value="Genomic_DNA"/>
</dbReference>
<dbReference type="Pfam" id="PF05523">
    <property type="entry name" value="FdtA"/>
    <property type="match status" value="2"/>
</dbReference>
<dbReference type="Gene3D" id="2.60.120.10">
    <property type="entry name" value="Jelly Rolls"/>
    <property type="match status" value="2"/>
</dbReference>
<feature type="domain" description="Sugar 3,4-ketoisomerase QdtA cupin" evidence="1">
    <location>
        <begin position="168"/>
        <end position="296"/>
    </location>
</feature>
<feature type="domain" description="Sugar 3,4-ketoisomerase QdtA cupin" evidence="1">
    <location>
        <begin position="5"/>
        <end position="131"/>
    </location>
</feature>
<protein>
    <submittedName>
        <fullName evidence="2">dTDP-4-dehydrorhamnose 3,5-epimerase</fullName>
    </submittedName>
</protein>
<accession>A0A1H4ERS9</accession>
<dbReference type="InterPro" id="IPR011051">
    <property type="entry name" value="RmlC_Cupin_sf"/>
</dbReference>
<name>A0A1H4ERS9_XYLRU</name>
<dbReference type="Proteomes" id="UP000182257">
    <property type="component" value="Unassembled WGS sequence"/>
</dbReference>
<gene>
    <name evidence="2" type="ORF">SAMN05216462_2921</name>
</gene>
<dbReference type="CDD" id="cd20292">
    <property type="entry name" value="cupin_QdtA-like"/>
    <property type="match status" value="2"/>
</dbReference>
<sequence length="302" mass="34483">MNNSDCKILSLPKIGDDRGNLSIIEQTKQIPFEIKRVHWIYDVPGGEDRGGHAYKETEEFVVALSGSFDVVVDDGYERNTYSLNRSYFGLYIPKGMWRTMTNFSTNSLALVLSSTEYDEHDYVSDYEEYKIWRKDMSKIPMKSDAKTSVMVNNPMPTQMRSGGKSVFDCSLCELNKMHDKEGNLTYMYENVHVPFHINRVFYSYDIPGGEDRGAHAHKKCHQFIIAASGSFEVVLDDGVNKRTVLLNRPFWGLHVPPGIWASEQGFSSGSICLVLASDGYSEEDYIRNYDDYLEYIKTQNNG</sequence>
<evidence type="ECO:0000259" key="1">
    <source>
        <dbReference type="Pfam" id="PF05523"/>
    </source>
</evidence>
<dbReference type="InterPro" id="IPR014710">
    <property type="entry name" value="RmlC-like_jellyroll"/>
</dbReference>
<reference evidence="2 3" key="1">
    <citation type="submission" date="2016-10" db="EMBL/GenBank/DDBJ databases">
        <authorList>
            <person name="de Groot N.N."/>
        </authorList>
    </citation>
    <scope>NUCLEOTIDE SEQUENCE [LARGE SCALE GENOMIC DNA]</scope>
    <source>
        <strain evidence="2 3">D31d</strain>
    </source>
</reference>
<dbReference type="AlphaFoldDB" id="A0A1H4ERS9"/>
<dbReference type="OrthoDB" id="9795513at2"/>
<dbReference type="InterPro" id="IPR008894">
    <property type="entry name" value="QdtA_cupin_dom"/>
</dbReference>
<evidence type="ECO:0000313" key="2">
    <source>
        <dbReference type="EMBL" id="SEA87765.1"/>
    </source>
</evidence>
<dbReference type="SUPFAM" id="SSF51182">
    <property type="entry name" value="RmlC-like cupins"/>
    <property type="match status" value="2"/>
</dbReference>
<proteinExistence type="predicted"/>